<dbReference type="HAMAP" id="MF_01077">
    <property type="entry name" value="RimP"/>
    <property type="match status" value="1"/>
</dbReference>
<dbReference type="AlphaFoldDB" id="A0A852XGW2"/>
<comment type="similarity">
    <text evidence="3">Belongs to the RimP family.</text>
</comment>
<feature type="domain" description="Ribosome maturation factor RimP N-terminal" evidence="4">
    <location>
        <begin position="18"/>
        <end position="92"/>
    </location>
</feature>
<proteinExistence type="inferred from homology"/>
<dbReference type="Gene3D" id="3.30.300.70">
    <property type="entry name" value="RimP-like superfamily, N-terminal"/>
    <property type="match status" value="1"/>
</dbReference>
<dbReference type="Pfam" id="PF17384">
    <property type="entry name" value="DUF150_C"/>
    <property type="match status" value="1"/>
</dbReference>
<accession>A0A852XGW2</accession>
<organism evidence="6 7">
    <name type="scientific">Janibacter alkaliphilus</name>
    <dbReference type="NCBI Taxonomy" id="1069963"/>
    <lineage>
        <taxon>Bacteria</taxon>
        <taxon>Bacillati</taxon>
        <taxon>Actinomycetota</taxon>
        <taxon>Actinomycetes</taxon>
        <taxon>Micrococcales</taxon>
        <taxon>Intrasporangiaceae</taxon>
        <taxon>Janibacter</taxon>
    </lineage>
</organism>
<dbReference type="Pfam" id="PF02576">
    <property type="entry name" value="RimP_N"/>
    <property type="match status" value="1"/>
</dbReference>
<dbReference type="SUPFAM" id="SSF75420">
    <property type="entry name" value="YhbC-like, N-terminal domain"/>
    <property type="match status" value="1"/>
</dbReference>
<reference evidence="6 7" key="1">
    <citation type="submission" date="2020-07" db="EMBL/GenBank/DDBJ databases">
        <title>Sequencing the genomes of 1000 actinobacteria strains.</title>
        <authorList>
            <person name="Klenk H.-P."/>
        </authorList>
    </citation>
    <scope>NUCLEOTIDE SEQUENCE [LARGE SCALE GENOMIC DNA]</scope>
    <source>
        <strain evidence="6 7">DSM 24723</strain>
    </source>
</reference>
<evidence type="ECO:0000256" key="2">
    <source>
        <dbReference type="ARBA" id="ARBA00022517"/>
    </source>
</evidence>
<comment type="function">
    <text evidence="3">Required for maturation of 30S ribosomal subunits.</text>
</comment>
<comment type="subcellular location">
    <subcellularLocation>
        <location evidence="3">Cytoplasm</location>
    </subcellularLocation>
</comment>
<dbReference type="GO" id="GO:0000028">
    <property type="term" value="P:ribosomal small subunit assembly"/>
    <property type="evidence" value="ECO:0007669"/>
    <property type="project" value="TreeGrafter"/>
</dbReference>
<dbReference type="InterPro" id="IPR028998">
    <property type="entry name" value="RimP_C"/>
</dbReference>
<dbReference type="InterPro" id="IPR036847">
    <property type="entry name" value="RimP_C_sf"/>
</dbReference>
<comment type="caution">
    <text evidence="6">The sequence shown here is derived from an EMBL/GenBank/DDBJ whole genome shotgun (WGS) entry which is preliminary data.</text>
</comment>
<dbReference type="GO" id="GO:0005829">
    <property type="term" value="C:cytosol"/>
    <property type="evidence" value="ECO:0007669"/>
    <property type="project" value="TreeGrafter"/>
</dbReference>
<keyword evidence="7" id="KW-1185">Reference proteome</keyword>
<keyword evidence="2 3" id="KW-0690">Ribosome biogenesis</keyword>
<evidence type="ECO:0000313" key="6">
    <source>
        <dbReference type="EMBL" id="NYG37651.1"/>
    </source>
</evidence>
<dbReference type="GO" id="GO:0006412">
    <property type="term" value="P:translation"/>
    <property type="evidence" value="ECO:0007669"/>
    <property type="project" value="TreeGrafter"/>
</dbReference>
<dbReference type="InterPro" id="IPR035956">
    <property type="entry name" value="RimP_N_sf"/>
</dbReference>
<dbReference type="InterPro" id="IPR028989">
    <property type="entry name" value="RimP_N"/>
</dbReference>
<dbReference type="PANTHER" id="PTHR33867">
    <property type="entry name" value="RIBOSOME MATURATION FACTOR RIMP"/>
    <property type="match status" value="1"/>
</dbReference>
<gene>
    <name evidence="3" type="primary">rimP</name>
    <name evidence="6" type="ORF">BJY28_002120</name>
</gene>
<dbReference type="InterPro" id="IPR003728">
    <property type="entry name" value="Ribosome_maturation_RimP"/>
</dbReference>
<dbReference type="NCBIfam" id="NF000930">
    <property type="entry name" value="PRK00092.2-2"/>
    <property type="match status" value="1"/>
</dbReference>
<evidence type="ECO:0000259" key="5">
    <source>
        <dbReference type="Pfam" id="PF17384"/>
    </source>
</evidence>
<sequence>MSLEQDLRTLLSESLGAGVDVDSVVVTPAGRRRVARVVVERPLPEETGDSPVEPLTLDEIGEITRQVSETLDETDLMGAQPYTLEVTTPGTDRPLTTPAHFRRNVSRLVTLTTADGEVTGRIVSVSGDGVSIETPATKKAPAQRREIPFADITKGAVQVEFNRPTDPTTQES</sequence>
<evidence type="ECO:0000259" key="4">
    <source>
        <dbReference type="Pfam" id="PF02576"/>
    </source>
</evidence>
<dbReference type="SUPFAM" id="SSF74942">
    <property type="entry name" value="YhbC-like, C-terminal domain"/>
    <property type="match status" value="1"/>
</dbReference>
<dbReference type="CDD" id="cd01734">
    <property type="entry name" value="YlxS_C"/>
    <property type="match status" value="1"/>
</dbReference>
<protein>
    <recommendedName>
        <fullName evidence="3">Ribosome maturation factor RimP</fullName>
    </recommendedName>
</protein>
<evidence type="ECO:0000256" key="1">
    <source>
        <dbReference type="ARBA" id="ARBA00022490"/>
    </source>
</evidence>
<dbReference type="PANTHER" id="PTHR33867:SF1">
    <property type="entry name" value="RIBOSOME MATURATION FACTOR RIMP"/>
    <property type="match status" value="1"/>
</dbReference>
<keyword evidence="1 3" id="KW-0963">Cytoplasm</keyword>
<feature type="domain" description="Ribosome maturation factor RimP C-terminal" evidence="5">
    <location>
        <begin position="95"/>
        <end position="161"/>
    </location>
</feature>
<dbReference type="EMBL" id="JACBZX010000001">
    <property type="protein sequence ID" value="NYG37651.1"/>
    <property type="molecule type" value="Genomic_DNA"/>
</dbReference>
<evidence type="ECO:0000256" key="3">
    <source>
        <dbReference type="HAMAP-Rule" id="MF_01077"/>
    </source>
</evidence>
<dbReference type="Proteomes" id="UP000592181">
    <property type="component" value="Unassembled WGS sequence"/>
</dbReference>
<evidence type="ECO:0000313" key="7">
    <source>
        <dbReference type="Proteomes" id="UP000592181"/>
    </source>
</evidence>
<dbReference type="RefSeq" id="WP_179462987.1">
    <property type="nucleotide sequence ID" value="NZ_JACBZX010000001.1"/>
</dbReference>
<name>A0A852XGW2_9MICO</name>